<dbReference type="InterPro" id="IPR002182">
    <property type="entry name" value="NB-ARC"/>
</dbReference>
<dbReference type="Pfam" id="PF23559">
    <property type="entry name" value="WHD_DRP"/>
    <property type="match status" value="1"/>
</dbReference>
<keyword evidence="2" id="KW-0677">Repeat</keyword>
<keyword evidence="3" id="KW-0547">Nucleotide-binding</keyword>
<dbReference type="InterPro" id="IPR041118">
    <property type="entry name" value="Rx_N"/>
</dbReference>
<name>A0A443N4S7_9MAGN</name>
<dbReference type="InterPro" id="IPR038005">
    <property type="entry name" value="RX-like_CC"/>
</dbReference>
<sequence length="1056" mass="121248">MLRIDSMEAIVSVVEELGNMIKKEANLLIGVQKEVKKLHSKFKAIQAVLVKAGKKQLTDETIQDWLGKIKVVAYEVEDILDEWRTDALISQREKDDIGNQRKVCSQYSFFPCLCFKQVKFRHETGHRIREITKRLDEISKEKTDFRFNEDVKIEEVELMPKMKARETGSLIDESMIFGRDRVKEIIINELISDNNQEQKSVSVTSIVGMGGLGKTTLAQLVCNNESVKTHFNKKIIWVCVSDPFDVNKIATEVTESMGGSYPKNPNLNTLQHSLREVVGNMRFLLVLDDVWNEDKTLWEKLRVPLIGAAQGSKILITTRSRKAAEVMETTHFHDLEHLSHSDCWNLFKSIAFKGAEDEEFQELTEVGEEIVRRCKGLPLAVRAVGSLLGGRRKYGYWKHILDSRIWEWDDDILPALLLSYYSLPIHLKRCFSFSSLFPKDHKMKKDELVKLWMAHGLIESKKADIEVDLEEIGEMYFDDLLARSLFQDALEGWEGNINGCKMHDLVHDLATRVTDGDYCYMKNEDSPPINCHHVSFLLNRDVSSIPSPLCKATRLRTLLMLSNSMFQWGERSEIKAIPYSLFNHLGFLRALDVSNTSLESLPSSISKLKHLRYLNLSRSMVKELPESVTDLCNLQTLKLNYCRRLCMLPSGMSKLVQLRHLEIEGTYDLTFLPNGLGNLTTLRTLCKFPVSDENGGCKIGELKNLNLLRGGLRIGNLERVLNVNEGREAQLNKKSYLQTLYFNYKEKTDEEWRMLADGEMERMEGVFEGLGPLHSNLKKFEIQNYVGSKLSSWLEDFHSLTEVILVDCRKLRLLPSLGDLCSLKYLEIYRANEVKMVGDEFCGNGDGKGRVFPKLERLCFYQMENWEEWKLTDDEYGDQVMPSLKELEIAKCNKLKAIPDRLPSNLREVTVHCEQVTWMPCDALPLLEFLSLGGHVKVELSPFPALETLKISEASYETLPSDGWELLESLHTIQILDCPRLDFLPDGMRQLKSLRILTIIDCPELKQFPPLHYLTTLERFVISNCPLAKEQLEKEIEEDRCNVSHIVITIDGEWIQ</sequence>
<dbReference type="GO" id="GO:0043531">
    <property type="term" value="F:ADP binding"/>
    <property type="evidence" value="ECO:0007669"/>
    <property type="project" value="InterPro"/>
</dbReference>
<evidence type="ECO:0000256" key="1">
    <source>
        <dbReference type="ARBA" id="ARBA00022614"/>
    </source>
</evidence>
<dbReference type="Pfam" id="PF00931">
    <property type="entry name" value="NB-ARC"/>
    <property type="match status" value="1"/>
</dbReference>
<dbReference type="FunFam" id="1.10.10.10:FF:000322">
    <property type="entry name" value="Probable disease resistance protein At1g63360"/>
    <property type="match status" value="1"/>
</dbReference>
<dbReference type="PRINTS" id="PR00364">
    <property type="entry name" value="DISEASERSIST"/>
</dbReference>
<dbReference type="Gene3D" id="1.10.10.10">
    <property type="entry name" value="Winged helix-like DNA-binding domain superfamily/Winged helix DNA-binding domain"/>
    <property type="match status" value="1"/>
</dbReference>
<evidence type="ECO:0000259" key="6">
    <source>
        <dbReference type="Pfam" id="PF00931"/>
    </source>
</evidence>
<dbReference type="InterPro" id="IPR042197">
    <property type="entry name" value="Apaf_helical"/>
</dbReference>
<dbReference type="Gene3D" id="1.10.8.430">
    <property type="entry name" value="Helical domain of apoptotic protease-activating factors"/>
    <property type="match status" value="1"/>
</dbReference>
<dbReference type="AlphaFoldDB" id="A0A443N4S7"/>
<comment type="caution">
    <text evidence="10">The sequence shown here is derived from an EMBL/GenBank/DDBJ whole genome shotgun (WGS) entry which is preliminary data.</text>
</comment>
<dbReference type="GO" id="GO:0005524">
    <property type="term" value="F:ATP binding"/>
    <property type="evidence" value="ECO:0007669"/>
    <property type="project" value="UniProtKB-KW"/>
</dbReference>
<dbReference type="Proteomes" id="UP000283530">
    <property type="component" value="Unassembled WGS sequence"/>
</dbReference>
<dbReference type="Pfam" id="PF18052">
    <property type="entry name" value="Rx_N"/>
    <property type="match status" value="1"/>
</dbReference>
<proteinExistence type="predicted"/>
<keyword evidence="1" id="KW-0433">Leucine-rich repeat</keyword>
<accession>A0A443N4S7</accession>
<gene>
    <name evidence="10" type="ORF">CKAN_00181300</name>
</gene>
<evidence type="ECO:0000313" key="10">
    <source>
        <dbReference type="EMBL" id="RWR73527.1"/>
    </source>
</evidence>
<keyword evidence="5" id="KW-0067">ATP-binding</keyword>
<dbReference type="InterPro" id="IPR032675">
    <property type="entry name" value="LRR_dom_sf"/>
</dbReference>
<reference evidence="10 11" key="1">
    <citation type="journal article" date="2019" name="Nat. Plants">
        <title>Stout camphor tree genome fills gaps in understanding of flowering plant genome evolution.</title>
        <authorList>
            <person name="Chaw S.M."/>
            <person name="Liu Y.C."/>
            <person name="Wu Y.W."/>
            <person name="Wang H.Y."/>
            <person name="Lin C.I."/>
            <person name="Wu C.S."/>
            <person name="Ke H.M."/>
            <person name="Chang L.Y."/>
            <person name="Hsu C.Y."/>
            <person name="Yang H.T."/>
            <person name="Sudianto E."/>
            <person name="Hsu M.H."/>
            <person name="Wu K.P."/>
            <person name="Wang L.N."/>
            <person name="Leebens-Mack J.H."/>
            <person name="Tsai I.J."/>
        </authorList>
    </citation>
    <scope>NUCLEOTIDE SEQUENCE [LARGE SCALE GENOMIC DNA]</scope>
    <source>
        <strain evidence="11">cv. Chaw 1501</strain>
        <tissue evidence="10">Young leaves</tissue>
    </source>
</reference>
<dbReference type="GO" id="GO:0006952">
    <property type="term" value="P:defense response"/>
    <property type="evidence" value="ECO:0007669"/>
    <property type="project" value="UniProtKB-KW"/>
</dbReference>
<feature type="domain" description="Disease resistance protein winged helix" evidence="8">
    <location>
        <begin position="436"/>
        <end position="510"/>
    </location>
</feature>
<keyword evidence="11" id="KW-1185">Reference proteome</keyword>
<dbReference type="OrthoDB" id="5279713at2759"/>
<dbReference type="Gene3D" id="1.20.5.4130">
    <property type="match status" value="1"/>
</dbReference>
<dbReference type="CDD" id="cd14798">
    <property type="entry name" value="RX-CC_like"/>
    <property type="match status" value="1"/>
</dbReference>
<dbReference type="GO" id="GO:0051707">
    <property type="term" value="P:response to other organism"/>
    <property type="evidence" value="ECO:0007669"/>
    <property type="project" value="UniProtKB-ARBA"/>
</dbReference>
<evidence type="ECO:0000259" key="7">
    <source>
        <dbReference type="Pfam" id="PF18052"/>
    </source>
</evidence>
<dbReference type="FunFam" id="3.40.50.300:FF:001091">
    <property type="entry name" value="Probable disease resistance protein At1g61300"/>
    <property type="match status" value="1"/>
</dbReference>
<dbReference type="Gene3D" id="3.40.50.300">
    <property type="entry name" value="P-loop containing nucleotide triphosphate hydrolases"/>
    <property type="match status" value="1"/>
</dbReference>
<feature type="domain" description="R13L1/DRL21-like LRR repeat region" evidence="9">
    <location>
        <begin position="699"/>
        <end position="829"/>
    </location>
</feature>
<evidence type="ECO:0000313" key="11">
    <source>
        <dbReference type="Proteomes" id="UP000283530"/>
    </source>
</evidence>
<dbReference type="InterPro" id="IPR056789">
    <property type="entry name" value="LRR_R13L1-DRL21"/>
</dbReference>
<dbReference type="Gene3D" id="3.80.10.10">
    <property type="entry name" value="Ribonuclease Inhibitor"/>
    <property type="match status" value="2"/>
</dbReference>
<dbReference type="STRING" id="337451.A0A443N4S7"/>
<dbReference type="EMBL" id="QPKB01000001">
    <property type="protein sequence ID" value="RWR73527.1"/>
    <property type="molecule type" value="Genomic_DNA"/>
</dbReference>
<dbReference type="PANTHER" id="PTHR36766">
    <property type="entry name" value="PLANT BROAD-SPECTRUM MILDEW RESISTANCE PROTEIN RPW8"/>
    <property type="match status" value="1"/>
</dbReference>
<dbReference type="InterPro" id="IPR027417">
    <property type="entry name" value="P-loop_NTPase"/>
</dbReference>
<dbReference type="Pfam" id="PF25019">
    <property type="entry name" value="LRR_R13L1-DRL21"/>
    <property type="match status" value="1"/>
</dbReference>
<dbReference type="SUPFAM" id="SSF52540">
    <property type="entry name" value="P-loop containing nucleoside triphosphate hydrolases"/>
    <property type="match status" value="1"/>
</dbReference>
<protein>
    <submittedName>
        <fullName evidence="10">Putative disease resistance protein RGA3</fullName>
    </submittedName>
</protein>
<evidence type="ECO:0000256" key="5">
    <source>
        <dbReference type="ARBA" id="ARBA00022840"/>
    </source>
</evidence>
<evidence type="ECO:0000259" key="8">
    <source>
        <dbReference type="Pfam" id="PF23559"/>
    </source>
</evidence>
<keyword evidence="4" id="KW-0611">Plant defense</keyword>
<dbReference type="InterPro" id="IPR036388">
    <property type="entry name" value="WH-like_DNA-bd_sf"/>
</dbReference>
<evidence type="ECO:0000256" key="3">
    <source>
        <dbReference type="ARBA" id="ARBA00022741"/>
    </source>
</evidence>
<dbReference type="SUPFAM" id="SSF52058">
    <property type="entry name" value="L domain-like"/>
    <property type="match status" value="1"/>
</dbReference>
<feature type="domain" description="Disease resistance N-terminal" evidence="7">
    <location>
        <begin position="10"/>
        <end position="95"/>
    </location>
</feature>
<dbReference type="InterPro" id="IPR058922">
    <property type="entry name" value="WHD_DRP"/>
</dbReference>
<feature type="domain" description="NB-ARC" evidence="6">
    <location>
        <begin position="183"/>
        <end position="354"/>
    </location>
</feature>
<dbReference type="PANTHER" id="PTHR36766:SF40">
    <property type="entry name" value="DISEASE RESISTANCE PROTEIN RGA3"/>
    <property type="match status" value="1"/>
</dbReference>
<evidence type="ECO:0000256" key="4">
    <source>
        <dbReference type="ARBA" id="ARBA00022821"/>
    </source>
</evidence>
<evidence type="ECO:0000256" key="2">
    <source>
        <dbReference type="ARBA" id="ARBA00022737"/>
    </source>
</evidence>
<evidence type="ECO:0000259" key="9">
    <source>
        <dbReference type="Pfam" id="PF25019"/>
    </source>
</evidence>
<organism evidence="10 11">
    <name type="scientific">Cinnamomum micranthum f. kanehirae</name>
    <dbReference type="NCBI Taxonomy" id="337451"/>
    <lineage>
        <taxon>Eukaryota</taxon>
        <taxon>Viridiplantae</taxon>
        <taxon>Streptophyta</taxon>
        <taxon>Embryophyta</taxon>
        <taxon>Tracheophyta</taxon>
        <taxon>Spermatophyta</taxon>
        <taxon>Magnoliopsida</taxon>
        <taxon>Magnoliidae</taxon>
        <taxon>Laurales</taxon>
        <taxon>Lauraceae</taxon>
        <taxon>Cinnamomum</taxon>
    </lineage>
</organism>